<dbReference type="NCBIfam" id="TIGR00638">
    <property type="entry name" value="Mop"/>
    <property type="match status" value="1"/>
</dbReference>
<evidence type="ECO:0000256" key="3">
    <source>
        <dbReference type="ARBA" id="ARBA00022505"/>
    </source>
</evidence>
<dbReference type="AlphaFoldDB" id="T0JSI9"/>
<proteinExistence type="inferred from homology"/>
<dbReference type="Proteomes" id="UP000015520">
    <property type="component" value="Unassembled WGS sequence"/>
</dbReference>
<keyword evidence="8" id="KW-1185">Reference proteome</keyword>
<dbReference type="STRING" id="1172190.M947_05045"/>
<dbReference type="InterPro" id="IPR004606">
    <property type="entry name" value="Mop_domain"/>
</dbReference>
<dbReference type="PROSITE" id="PS51866">
    <property type="entry name" value="MOP"/>
    <property type="match status" value="1"/>
</dbReference>
<keyword evidence="3 5" id="KW-0500">Molybdenum</keyword>
<dbReference type="InterPro" id="IPR008995">
    <property type="entry name" value="Mo/tungstate-bd_C_term_dom"/>
</dbReference>
<dbReference type="EMBL" id="AUPZ01000005">
    <property type="protein sequence ID" value="EQB39952.1"/>
    <property type="molecule type" value="Genomic_DNA"/>
</dbReference>
<dbReference type="InterPro" id="IPR036390">
    <property type="entry name" value="WH_DNA-bd_sf"/>
</dbReference>
<dbReference type="eggNOG" id="COG3585">
    <property type="taxonomic scope" value="Bacteria"/>
</dbReference>
<evidence type="ECO:0000256" key="5">
    <source>
        <dbReference type="PIRNR" id="PIRNR005763"/>
    </source>
</evidence>
<keyword evidence="2 5" id="KW-0813">Transport</keyword>
<dbReference type="GO" id="GO:0030151">
    <property type="term" value="F:molybdenum ion binding"/>
    <property type="evidence" value="ECO:0007669"/>
    <property type="project" value="UniProtKB-UniRule"/>
</dbReference>
<comment type="caution">
    <text evidence="7">The sequence shown here is derived from an EMBL/GenBank/DDBJ whole genome shotgun (WGS) entry which is preliminary data.</text>
</comment>
<evidence type="ECO:0000313" key="7">
    <source>
        <dbReference type="EMBL" id="EQB39952.1"/>
    </source>
</evidence>
<evidence type="ECO:0000256" key="1">
    <source>
        <dbReference type="ARBA" id="ARBA00008110"/>
    </source>
</evidence>
<protein>
    <recommendedName>
        <fullName evidence="6">Mop domain-containing protein</fullName>
    </recommendedName>
</protein>
<dbReference type="InterPro" id="IPR000847">
    <property type="entry name" value="LysR_HTH_N"/>
</dbReference>
<dbReference type="OrthoDB" id="9800709at2"/>
<dbReference type="eggNOG" id="COG2005">
    <property type="taxonomic scope" value="Bacteria"/>
</dbReference>
<organism evidence="7 8">
    <name type="scientific">Sulfurimonas hongkongensis</name>
    <dbReference type="NCBI Taxonomy" id="1172190"/>
    <lineage>
        <taxon>Bacteria</taxon>
        <taxon>Pseudomonadati</taxon>
        <taxon>Campylobacterota</taxon>
        <taxon>Epsilonproteobacteria</taxon>
        <taxon>Campylobacterales</taxon>
        <taxon>Sulfurimonadaceae</taxon>
        <taxon>Sulfurimonas</taxon>
    </lineage>
</organism>
<dbReference type="PANTHER" id="PTHR30432:SF1">
    <property type="entry name" value="DNA-BINDING TRANSCRIPTIONAL DUAL REGULATOR MODE"/>
    <property type="match status" value="1"/>
</dbReference>
<accession>T0JSI9</accession>
<dbReference type="Pfam" id="PF03459">
    <property type="entry name" value="TOBE"/>
    <property type="match status" value="2"/>
</dbReference>
<dbReference type="Pfam" id="PF00126">
    <property type="entry name" value="HTH_1"/>
    <property type="match status" value="1"/>
</dbReference>
<comment type="similarity">
    <text evidence="1 5">Belongs to the ModE family.</text>
</comment>
<keyword evidence="4" id="KW-0677">Repeat</keyword>
<dbReference type="Gene3D" id="2.40.50.100">
    <property type="match status" value="2"/>
</dbReference>
<evidence type="ECO:0000313" key="8">
    <source>
        <dbReference type="Proteomes" id="UP000015520"/>
    </source>
</evidence>
<dbReference type="InterPro" id="IPR036388">
    <property type="entry name" value="WH-like_DNA-bd_sf"/>
</dbReference>
<dbReference type="GO" id="GO:0003700">
    <property type="term" value="F:DNA-binding transcription factor activity"/>
    <property type="evidence" value="ECO:0007669"/>
    <property type="project" value="InterPro"/>
</dbReference>
<reference evidence="7 8" key="1">
    <citation type="submission" date="2013-07" db="EMBL/GenBank/DDBJ databases">
        <title>Sulfurimonas hongkongensis AST-10 Genome Sequencing.</title>
        <authorList>
            <person name="Cai L."/>
            <person name="Zhang T."/>
        </authorList>
    </citation>
    <scope>NUCLEOTIDE SEQUENCE [LARGE SCALE GENOMIC DNA]</scope>
    <source>
        <strain evidence="7 8">AST-10</strain>
    </source>
</reference>
<dbReference type="PATRIC" id="fig|1172190.3.peg.985"/>
<dbReference type="PANTHER" id="PTHR30432">
    <property type="entry name" value="TRANSCRIPTIONAL REGULATOR MODE"/>
    <property type="match status" value="1"/>
</dbReference>
<dbReference type="InterPro" id="IPR051815">
    <property type="entry name" value="Molybdate_resp_trans_reg"/>
</dbReference>
<evidence type="ECO:0000256" key="4">
    <source>
        <dbReference type="ARBA" id="ARBA00022737"/>
    </source>
</evidence>
<dbReference type="InterPro" id="IPR016462">
    <property type="entry name" value="ModE"/>
</dbReference>
<dbReference type="Gene3D" id="1.10.10.10">
    <property type="entry name" value="Winged helix-like DNA-binding domain superfamily/Winged helix DNA-binding domain"/>
    <property type="match status" value="1"/>
</dbReference>
<evidence type="ECO:0000256" key="2">
    <source>
        <dbReference type="ARBA" id="ARBA00022448"/>
    </source>
</evidence>
<dbReference type="InterPro" id="IPR005116">
    <property type="entry name" value="Transp-assoc_OB_typ1"/>
</dbReference>
<gene>
    <name evidence="7" type="ORF">M947_05045</name>
</gene>
<name>T0JSI9_9BACT</name>
<dbReference type="SUPFAM" id="SSF46785">
    <property type="entry name" value="Winged helix' DNA-binding domain"/>
    <property type="match status" value="1"/>
</dbReference>
<dbReference type="SUPFAM" id="SSF50331">
    <property type="entry name" value="MOP-like"/>
    <property type="match status" value="2"/>
</dbReference>
<dbReference type="RefSeq" id="WP_021287280.1">
    <property type="nucleotide sequence ID" value="NZ_AUPZ01000005.1"/>
</dbReference>
<evidence type="ECO:0000259" key="6">
    <source>
        <dbReference type="PROSITE" id="PS51866"/>
    </source>
</evidence>
<dbReference type="GO" id="GO:0015689">
    <property type="term" value="P:molybdate ion transport"/>
    <property type="evidence" value="ECO:0007669"/>
    <property type="project" value="UniProtKB-UniRule"/>
</dbReference>
<dbReference type="PIRSF" id="PIRSF005763">
    <property type="entry name" value="Txn_reg_ModE"/>
    <property type="match status" value="1"/>
</dbReference>
<feature type="domain" description="Mop" evidence="6">
    <location>
        <begin position="123"/>
        <end position="189"/>
    </location>
</feature>
<sequence>MKIDGRFWLSKDGESFLGSGRIELLKIIEKTGSMNAAAKEMKMSYKAAWERVNSMNALADEPLITRTTGGRGGGGTTLTPYAHQLIQTFERLKDVHAKFIDRFAEAGDDADRLESILNRTFLTTSARNQLPSKVKSITQDELSTNLELALLGGVSLISSITAKSAKDMALHIGSDTYAIIKSSDIEIVKIAPKAHKSLNIIEGTIDSMETSEHSQEIIFKVNDSLSLVAAISRDASELSLEIGESAYAIINTKNIIIGL</sequence>